<keyword evidence="2" id="KW-1185">Reference proteome</keyword>
<gene>
    <name evidence="1" type="ORF">HUK38_02845</name>
</gene>
<dbReference type="AlphaFoldDB" id="A0A839HD35"/>
<dbReference type="RefSeq" id="WP_182582310.1">
    <property type="nucleotide sequence ID" value="NZ_JABVCQ010000004.1"/>
</dbReference>
<accession>A0A839HD35</accession>
<proteinExistence type="predicted"/>
<comment type="caution">
    <text evidence="1">The sequence shown here is derived from an EMBL/GenBank/DDBJ whole genome shotgun (WGS) entry which is preliminary data.</text>
</comment>
<dbReference type="Proteomes" id="UP000548632">
    <property type="component" value="Unassembled WGS sequence"/>
</dbReference>
<name>A0A839HD35_9GAMM</name>
<sequence>MAIQRARTADEYIDWVQQARFEVAALRDCFEYELEDLKGFPVFIAPLQGAIDELYSAMAAGRYTFGREDLPFMELVTRFGDSIPFHLLLKQINETHRHGLEVTDA</sequence>
<evidence type="ECO:0000313" key="2">
    <source>
        <dbReference type="Proteomes" id="UP000548632"/>
    </source>
</evidence>
<dbReference type="EMBL" id="JABVCQ010000004">
    <property type="protein sequence ID" value="MBB1125168.1"/>
    <property type="molecule type" value="Genomic_DNA"/>
</dbReference>
<evidence type="ECO:0000313" key="1">
    <source>
        <dbReference type="EMBL" id="MBB1125168.1"/>
    </source>
</evidence>
<reference evidence="1 2" key="1">
    <citation type="journal article" date="2020" name="Arch. Microbiol.">
        <title>The genome sequence of the giant phototrophic gammaproteobacterium Thiospirillum jenense gives insight into its physiological properties and phylogenetic relationships.</title>
        <authorList>
            <person name="Imhoff J.F."/>
            <person name="Meyer T.E."/>
            <person name="Kyndt J.A."/>
        </authorList>
    </citation>
    <scope>NUCLEOTIDE SEQUENCE [LARGE SCALE GENOMIC DNA]</scope>
    <source>
        <strain evidence="1 2">DSM 216</strain>
    </source>
</reference>
<organism evidence="1 2">
    <name type="scientific">Thiospirillum jenense</name>
    <dbReference type="NCBI Taxonomy" id="1653858"/>
    <lineage>
        <taxon>Bacteria</taxon>
        <taxon>Pseudomonadati</taxon>
        <taxon>Pseudomonadota</taxon>
        <taxon>Gammaproteobacteria</taxon>
        <taxon>Chromatiales</taxon>
        <taxon>Chromatiaceae</taxon>
        <taxon>Thiospirillum</taxon>
    </lineage>
</organism>
<protein>
    <submittedName>
        <fullName evidence="1">General secretion pathway protein GspF</fullName>
    </submittedName>
</protein>